<feature type="domain" description="Histidine kinase" evidence="8">
    <location>
        <begin position="604"/>
        <end position="689"/>
    </location>
</feature>
<evidence type="ECO:0000256" key="3">
    <source>
        <dbReference type="ARBA" id="ARBA00022679"/>
    </source>
</evidence>
<feature type="transmembrane region" description="Helical" evidence="7">
    <location>
        <begin position="433"/>
        <end position="456"/>
    </location>
</feature>
<evidence type="ECO:0000256" key="6">
    <source>
        <dbReference type="SAM" id="Coils"/>
    </source>
</evidence>
<comment type="catalytic activity">
    <reaction evidence="1">
        <text>ATP + protein L-histidine = ADP + protein N-phospho-L-histidine.</text>
        <dbReference type="EC" id="2.7.13.3"/>
    </reaction>
</comment>
<feature type="coiled-coil region" evidence="6">
    <location>
        <begin position="337"/>
        <end position="364"/>
    </location>
</feature>
<evidence type="ECO:0000256" key="4">
    <source>
        <dbReference type="ARBA" id="ARBA00022777"/>
    </source>
</evidence>
<dbReference type="PANTHER" id="PTHR24421:SF10">
    <property type="entry name" value="NITRATE_NITRITE SENSOR PROTEIN NARQ"/>
    <property type="match status" value="1"/>
</dbReference>
<keyword evidence="7" id="KW-0812">Transmembrane</keyword>
<evidence type="ECO:0000256" key="1">
    <source>
        <dbReference type="ARBA" id="ARBA00000085"/>
    </source>
</evidence>
<dbReference type="SUPFAM" id="SSF48452">
    <property type="entry name" value="TPR-like"/>
    <property type="match status" value="1"/>
</dbReference>
<sequence>MDLLNNIFNLKNRTYIILLIVFWGCERQTPQKEPISNPKVDSIKELVNIAKTAKELPLQDKKAYLTDAEKLTTELSQDTVQLKQLSEISLAYKKLEDSLEFRRTNTLLLKMSQNLNENTVLGYSHWDLASFFNSHGVTDSSFYHYKKALKSFEQLPADSTSKSLRARMYYNMARLQDSYKDYLGGEISATTAIKIFDELEDNYRLYNSYSALGMLANGIGDSDKALKSYEKAREYLDKSTRNNKVDLILQNQNNIASVYLNTENFGRAKQVYQQLLSSPNLKEEKPETYEKALGSLSYSILKADNDTEKANELLHEAFMFNVESGDKYDRARLHYYNAELSAAKGNTEEAIDEAKEAYAIAKETYNNDRSLDALRLLNRLDPVNSQSYFEEYYLLDEAISEEERTKRDKFARIRMETDDIIEENQILAKEKQVWVYAAMLLIIFGIGFMAIVSLYVSNNQLKFRQKQQESNQEIYNLMLSQQGKFEEGKQLEQKRISEELHDGILGEMLGIRLILSGLNNREDQASIEQRAALIEKLRELEEEIRTISHELNHASYEKFHNFIVSLEDMIDGIQKSSGISCSFVYDKKVHWDSLLGDIKINAYRIVQESLKNCVKHAKSKNVSISFQSMDDNLKLTITDDGVGFDPKRKKKGIGLRNIISRVKKIKGVLDIDSKPEKGTTIKVMIPAKYVEFEISDKTEAINV</sequence>
<dbReference type="InterPro" id="IPR036890">
    <property type="entry name" value="HATPase_C_sf"/>
</dbReference>
<dbReference type="InterPro" id="IPR003594">
    <property type="entry name" value="HATPase_dom"/>
</dbReference>
<keyword evidence="7" id="KW-1133">Transmembrane helix</keyword>
<dbReference type="SUPFAM" id="SSF55874">
    <property type="entry name" value="ATPase domain of HSP90 chaperone/DNA topoisomerase II/histidine kinase"/>
    <property type="match status" value="1"/>
</dbReference>
<organism evidence="9 10">
    <name type="scientific">Flagellimonas lutimaris</name>
    <dbReference type="NCBI Taxonomy" id="475082"/>
    <lineage>
        <taxon>Bacteria</taxon>
        <taxon>Pseudomonadati</taxon>
        <taxon>Bacteroidota</taxon>
        <taxon>Flavobacteriia</taxon>
        <taxon>Flavobacteriales</taxon>
        <taxon>Flavobacteriaceae</taxon>
        <taxon>Flagellimonas</taxon>
    </lineage>
</organism>
<reference evidence="9 10" key="1">
    <citation type="submission" date="2018-08" db="EMBL/GenBank/DDBJ databases">
        <title>Proposal of Muricauda 72 sp.nov. and Muricauda NH166 sp.nov., isolated from seawater.</title>
        <authorList>
            <person name="Cheng H."/>
            <person name="Wu Y.-H."/>
            <person name="Guo L.-L."/>
            <person name="Xu X.-W."/>
        </authorList>
    </citation>
    <scope>NUCLEOTIDE SEQUENCE [LARGE SCALE GENOMIC DNA]</scope>
    <source>
        <strain evidence="9 10">KCTC 22173</strain>
    </source>
</reference>
<protein>
    <recommendedName>
        <fullName evidence="2">histidine kinase</fullName>
        <ecNumber evidence="2">2.7.13.3</ecNumber>
    </recommendedName>
</protein>
<dbReference type="GO" id="GO:0000160">
    <property type="term" value="P:phosphorelay signal transduction system"/>
    <property type="evidence" value="ECO:0007669"/>
    <property type="project" value="UniProtKB-KW"/>
</dbReference>
<evidence type="ECO:0000313" key="10">
    <source>
        <dbReference type="Proteomes" id="UP000266067"/>
    </source>
</evidence>
<evidence type="ECO:0000259" key="8">
    <source>
        <dbReference type="PROSITE" id="PS50109"/>
    </source>
</evidence>
<dbReference type="AlphaFoldDB" id="A0A3A1N8C0"/>
<dbReference type="Proteomes" id="UP000266067">
    <property type="component" value="Unassembled WGS sequence"/>
</dbReference>
<name>A0A3A1N8C0_9FLAO</name>
<keyword evidence="3" id="KW-0808">Transferase</keyword>
<dbReference type="InterPro" id="IPR011990">
    <property type="entry name" value="TPR-like_helical_dom_sf"/>
</dbReference>
<gene>
    <name evidence="9" type="ORF">D2V08_11090</name>
</gene>
<dbReference type="EMBL" id="QXFH01000072">
    <property type="protein sequence ID" value="RIV32960.1"/>
    <property type="molecule type" value="Genomic_DNA"/>
</dbReference>
<feature type="coiled-coil region" evidence="6">
    <location>
        <begin position="523"/>
        <end position="557"/>
    </location>
</feature>
<evidence type="ECO:0000256" key="2">
    <source>
        <dbReference type="ARBA" id="ARBA00012438"/>
    </source>
</evidence>
<dbReference type="CDD" id="cd16917">
    <property type="entry name" value="HATPase_UhpB-NarQ-NarX-like"/>
    <property type="match status" value="1"/>
</dbReference>
<dbReference type="Gene3D" id="3.30.565.10">
    <property type="entry name" value="Histidine kinase-like ATPase, C-terminal domain"/>
    <property type="match status" value="1"/>
</dbReference>
<dbReference type="Pfam" id="PF02518">
    <property type="entry name" value="HATPase_c"/>
    <property type="match status" value="1"/>
</dbReference>
<comment type="caution">
    <text evidence="9">The sequence shown here is derived from an EMBL/GenBank/DDBJ whole genome shotgun (WGS) entry which is preliminary data.</text>
</comment>
<dbReference type="SMART" id="SM00387">
    <property type="entry name" value="HATPase_c"/>
    <property type="match status" value="1"/>
</dbReference>
<accession>A0A3A1N8C0</accession>
<dbReference type="EC" id="2.7.13.3" evidence="2"/>
<keyword evidence="10" id="KW-1185">Reference proteome</keyword>
<evidence type="ECO:0000256" key="5">
    <source>
        <dbReference type="ARBA" id="ARBA00023012"/>
    </source>
</evidence>
<dbReference type="SMART" id="SM00028">
    <property type="entry name" value="TPR"/>
    <property type="match status" value="3"/>
</dbReference>
<dbReference type="PANTHER" id="PTHR24421">
    <property type="entry name" value="NITRATE/NITRITE SENSOR PROTEIN NARX-RELATED"/>
    <property type="match status" value="1"/>
</dbReference>
<dbReference type="InterPro" id="IPR050482">
    <property type="entry name" value="Sensor_HK_TwoCompSys"/>
</dbReference>
<dbReference type="InterPro" id="IPR019734">
    <property type="entry name" value="TPR_rpt"/>
</dbReference>
<evidence type="ECO:0000313" key="9">
    <source>
        <dbReference type="EMBL" id="RIV32960.1"/>
    </source>
</evidence>
<dbReference type="GO" id="GO:0004673">
    <property type="term" value="F:protein histidine kinase activity"/>
    <property type="evidence" value="ECO:0007669"/>
    <property type="project" value="UniProtKB-EC"/>
</dbReference>
<keyword evidence="5" id="KW-0902">Two-component regulatory system</keyword>
<keyword evidence="6" id="KW-0175">Coiled coil</keyword>
<evidence type="ECO:0000256" key="7">
    <source>
        <dbReference type="SAM" id="Phobius"/>
    </source>
</evidence>
<dbReference type="PROSITE" id="PS50109">
    <property type="entry name" value="HIS_KIN"/>
    <property type="match status" value="1"/>
</dbReference>
<keyword evidence="7" id="KW-0472">Membrane</keyword>
<dbReference type="InterPro" id="IPR005467">
    <property type="entry name" value="His_kinase_dom"/>
</dbReference>
<dbReference type="Gene3D" id="1.25.40.10">
    <property type="entry name" value="Tetratricopeptide repeat domain"/>
    <property type="match status" value="1"/>
</dbReference>
<proteinExistence type="predicted"/>
<keyword evidence="4" id="KW-0418">Kinase</keyword>